<dbReference type="OrthoDB" id="8194084at2759"/>
<evidence type="ECO:0000259" key="1">
    <source>
        <dbReference type="Pfam" id="PF15999"/>
    </source>
</evidence>
<dbReference type="InterPro" id="IPR031942">
    <property type="entry name" value="DUF4774"/>
</dbReference>
<evidence type="ECO:0000313" key="3">
    <source>
        <dbReference type="Proteomes" id="UP000008744"/>
    </source>
</evidence>
<feature type="domain" description="DUF4774" evidence="1">
    <location>
        <begin position="231"/>
        <end position="283"/>
    </location>
</feature>
<dbReference type="EMBL" id="CH479208">
    <property type="protein sequence ID" value="EDW31256.1"/>
    <property type="molecule type" value="Genomic_DNA"/>
</dbReference>
<dbReference type="HOGENOM" id="CLU_485968_0_0_1"/>
<proteinExistence type="predicted"/>
<accession>B4H4E1</accession>
<organism evidence="3">
    <name type="scientific">Drosophila persimilis</name>
    <name type="common">Fruit fly</name>
    <dbReference type="NCBI Taxonomy" id="7234"/>
    <lineage>
        <taxon>Eukaryota</taxon>
        <taxon>Metazoa</taxon>
        <taxon>Ecdysozoa</taxon>
        <taxon>Arthropoda</taxon>
        <taxon>Hexapoda</taxon>
        <taxon>Insecta</taxon>
        <taxon>Pterygota</taxon>
        <taxon>Neoptera</taxon>
        <taxon>Endopterygota</taxon>
        <taxon>Diptera</taxon>
        <taxon>Brachycera</taxon>
        <taxon>Muscomorpha</taxon>
        <taxon>Ephydroidea</taxon>
        <taxon>Drosophilidae</taxon>
        <taxon>Drosophila</taxon>
        <taxon>Sophophora</taxon>
    </lineage>
</organism>
<protein>
    <submittedName>
        <fullName evidence="2">GL20696</fullName>
    </submittedName>
</protein>
<evidence type="ECO:0000313" key="2">
    <source>
        <dbReference type="EMBL" id="EDW31256.1"/>
    </source>
</evidence>
<reference evidence="2 3" key="1">
    <citation type="journal article" date="2007" name="Nature">
        <title>Evolution of genes and genomes on the Drosophila phylogeny.</title>
        <authorList>
            <consortium name="Drosophila 12 Genomes Consortium"/>
            <person name="Clark A.G."/>
            <person name="Eisen M.B."/>
            <person name="Smith D.R."/>
            <person name="Bergman C.M."/>
            <person name="Oliver B."/>
            <person name="Markow T.A."/>
            <person name="Kaufman T.C."/>
            <person name="Kellis M."/>
            <person name="Gelbart W."/>
            <person name="Iyer V.N."/>
            <person name="Pollard D.A."/>
            <person name="Sackton T.B."/>
            <person name="Larracuente A.M."/>
            <person name="Singh N.D."/>
            <person name="Abad J.P."/>
            <person name="Abt D.N."/>
            <person name="Adryan B."/>
            <person name="Aguade M."/>
            <person name="Akashi H."/>
            <person name="Anderson W.W."/>
            <person name="Aquadro C.F."/>
            <person name="Ardell D.H."/>
            <person name="Arguello R."/>
            <person name="Artieri C.G."/>
            <person name="Barbash D.A."/>
            <person name="Barker D."/>
            <person name="Barsanti P."/>
            <person name="Batterham P."/>
            <person name="Batzoglou S."/>
            <person name="Begun D."/>
            <person name="Bhutkar A."/>
            <person name="Blanco E."/>
            <person name="Bosak S.A."/>
            <person name="Bradley R.K."/>
            <person name="Brand A.D."/>
            <person name="Brent M.R."/>
            <person name="Brooks A.N."/>
            <person name="Brown R.H."/>
            <person name="Butlin R.K."/>
            <person name="Caggese C."/>
            <person name="Calvi B.R."/>
            <person name="Bernardo de Carvalho A."/>
            <person name="Caspi A."/>
            <person name="Castrezana S."/>
            <person name="Celniker S.E."/>
            <person name="Chang J.L."/>
            <person name="Chapple C."/>
            <person name="Chatterji S."/>
            <person name="Chinwalla A."/>
            <person name="Civetta A."/>
            <person name="Clifton S.W."/>
            <person name="Comeron J.M."/>
            <person name="Costello J.C."/>
            <person name="Coyne J.A."/>
            <person name="Daub J."/>
            <person name="David R.G."/>
            <person name="Delcher A.L."/>
            <person name="Delehaunty K."/>
            <person name="Do C.B."/>
            <person name="Ebling H."/>
            <person name="Edwards K."/>
            <person name="Eickbush T."/>
            <person name="Evans J.D."/>
            <person name="Filipski A."/>
            <person name="Findeiss S."/>
            <person name="Freyhult E."/>
            <person name="Fulton L."/>
            <person name="Fulton R."/>
            <person name="Garcia A.C."/>
            <person name="Gardiner A."/>
            <person name="Garfield D.A."/>
            <person name="Garvin B.E."/>
            <person name="Gibson G."/>
            <person name="Gilbert D."/>
            <person name="Gnerre S."/>
            <person name="Godfrey J."/>
            <person name="Good R."/>
            <person name="Gotea V."/>
            <person name="Gravely B."/>
            <person name="Greenberg A.J."/>
            <person name="Griffiths-Jones S."/>
            <person name="Gross S."/>
            <person name="Guigo R."/>
            <person name="Gustafson E.A."/>
            <person name="Haerty W."/>
            <person name="Hahn M.W."/>
            <person name="Halligan D.L."/>
            <person name="Halpern A.L."/>
            <person name="Halter G.M."/>
            <person name="Han M.V."/>
            <person name="Heger A."/>
            <person name="Hillier L."/>
            <person name="Hinrichs A.S."/>
            <person name="Holmes I."/>
            <person name="Hoskins R.A."/>
            <person name="Hubisz M.J."/>
            <person name="Hultmark D."/>
            <person name="Huntley M.A."/>
            <person name="Jaffe D.B."/>
            <person name="Jagadeeshan S."/>
            <person name="Jeck W.R."/>
            <person name="Johnson J."/>
            <person name="Jones C.D."/>
            <person name="Jordan W.C."/>
            <person name="Karpen G.H."/>
            <person name="Kataoka E."/>
            <person name="Keightley P.D."/>
            <person name="Kheradpour P."/>
            <person name="Kirkness E.F."/>
            <person name="Koerich L.B."/>
            <person name="Kristiansen K."/>
            <person name="Kudrna D."/>
            <person name="Kulathinal R.J."/>
            <person name="Kumar S."/>
            <person name="Kwok R."/>
            <person name="Lander E."/>
            <person name="Langley C.H."/>
            <person name="Lapoint R."/>
            <person name="Lazzaro B.P."/>
            <person name="Lee S.J."/>
            <person name="Levesque L."/>
            <person name="Li R."/>
            <person name="Lin C.F."/>
            <person name="Lin M.F."/>
            <person name="Lindblad-Toh K."/>
            <person name="Llopart A."/>
            <person name="Long M."/>
            <person name="Low L."/>
            <person name="Lozovsky E."/>
            <person name="Lu J."/>
            <person name="Luo M."/>
            <person name="Machado C.A."/>
            <person name="Makalowski W."/>
            <person name="Marzo M."/>
            <person name="Matsuda M."/>
            <person name="Matzkin L."/>
            <person name="McAllister B."/>
            <person name="McBride C.S."/>
            <person name="McKernan B."/>
            <person name="McKernan K."/>
            <person name="Mendez-Lago M."/>
            <person name="Minx P."/>
            <person name="Mollenhauer M.U."/>
            <person name="Montooth K."/>
            <person name="Mount S.M."/>
            <person name="Mu X."/>
            <person name="Myers E."/>
            <person name="Negre B."/>
            <person name="Newfeld S."/>
            <person name="Nielsen R."/>
            <person name="Noor M.A."/>
            <person name="O'Grady P."/>
            <person name="Pachter L."/>
            <person name="Papaceit M."/>
            <person name="Parisi M.J."/>
            <person name="Parisi M."/>
            <person name="Parts L."/>
            <person name="Pedersen J.S."/>
            <person name="Pesole G."/>
            <person name="Phillippy A.M."/>
            <person name="Ponting C.P."/>
            <person name="Pop M."/>
            <person name="Porcelli D."/>
            <person name="Powell J.R."/>
            <person name="Prohaska S."/>
            <person name="Pruitt K."/>
            <person name="Puig M."/>
            <person name="Quesneville H."/>
            <person name="Ram K.R."/>
            <person name="Rand D."/>
            <person name="Rasmussen M.D."/>
            <person name="Reed L.K."/>
            <person name="Reenan R."/>
            <person name="Reily A."/>
            <person name="Remington K.A."/>
            <person name="Rieger T.T."/>
            <person name="Ritchie M.G."/>
            <person name="Robin C."/>
            <person name="Rogers Y.H."/>
            <person name="Rohde C."/>
            <person name="Rozas J."/>
            <person name="Rubenfield M.J."/>
            <person name="Ruiz A."/>
            <person name="Russo S."/>
            <person name="Salzberg S.L."/>
            <person name="Sanchez-Gracia A."/>
            <person name="Saranga D.J."/>
            <person name="Sato H."/>
            <person name="Schaeffer S.W."/>
            <person name="Schatz M.C."/>
            <person name="Schlenke T."/>
            <person name="Schwartz R."/>
            <person name="Segarra C."/>
            <person name="Singh R.S."/>
            <person name="Sirot L."/>
            <person name="Sirota M."/>
            <person name="Sisneros N.B."/>
            <person name="Smith C.D."/>
            <person name="Smith T.F."/>
            <person name="Spieth J."/>
            <person name="Stage D.E."/>
            <person name="Stark A."/>
            <person name="Stephan W."/>
            <person name="Strausberg R.L."/>
            <person name="Strempel S."/>
            <person name="Sturgill D."/>
            <person name="Sutton G."/>
            <person name="Sutton G.G."/>
            <person name="Tao W."/>
            <person name="Teichmann S."/>
            <person name="Tobari Y.N."/>
            <person name="Tomimura Y."/>
            <person name="Tsolas J.M."/>
            <person name="Valente V.L."/>
            <person name="Venter E."/>
            <person name="Venter J.C."/>
            <person name="Vicario S."/>
            <person name="Vieira F.G."/>
            <person name="Vilella A.J."/>
            <person name="Villasante A."/>
            <person name="Walenz B."/>
            <person name="Wang J."/>
            <person name="Wasserman M."/>
            <person name="Watts T."/>
            <person name="Wilson D."/>
            <person name="Wilson R.K."/>
            <person name="Wing R.A."/>
            <person name="Wolfner M.F."/>
            <person name="Wong A."/>
            <person name="Wong G.K."/>
            <person name="Wu C.I."/>
            <person name="Wu G."/>
            <person name="Yamamoto D."/>
            <person name="Yang H.P."/>
            <person name="Yang S.P."/>
            <person name="Yorke J.A."/>
            <person name="Yoshida K."/>
            <person name="Zdobnov E."/>
            <person name="Zhang P."/>
            <person name="Zhang Y."/>
            <person name="Zimin A.V."/>
            <person name="Baldwin J."/>
            <person name="Abdouelleil A."/>
            <person name="Abdulkadir J."/>
            <person name="Abebe A."/>
            <person name="Abera B."/>
            <person name="Abreu J."/>
            <person name="Acer S.C."/>
            <person name="Aftuck L."/>
            <person name="Alexander A."/>
            <person name="An P."/>
            <person name="Anderson E."/>
            <person name="Anderson S."/>
            <person name="Arachi H."/>
            <person name="Azer M."/>
            <person name="Bachantsang P."/>
            <person name="Barry A."/>
            <person name="Bayul T."/>
            <person name="Berlin A."/>
            <person name="Bessette D."/>
            <person name="Bloom T."/>
            <person name="Blye J."/>
            <person name="Boguslavskiy L."/>
            <person name="Bonnet C."/>
            <person name="Boukhgalter B."/>
            <person name="Bourzgui I."/>
            <person name="Brown A."/>
            <person name="Cahill P."/>
            <person name="Channer S."/>
            <person name="Cheshatsang Y."/>
            <person name="Chuda L."/>
            <person name="Citroen M."/>
            <person name="Collymore A."/>
            <person name="Cooke P."/>
            <person name="Costello M."/>
            <person name="D'Aco K."/>
            <person name="Daza R."/>
            <person name="De Haan G."/>
            <person name="DeGray S."/>
            <person name="DeMaso C."/>
            <person name="Dhargay N."/>
            <person name="Dooley K."/>
            <person name="Dooley E."/>
            <person name="Doricent M."/>
            <person name="Dorje P."/>
            <person name="Dorjee K."/>
            <person name="Dupes A."/>
            <person name="Elong R."/>
            <person name="Falk J."/>
            <person name="Farina A."/>
            <person name="Faro S."/>
            <person name="Ferguson D."/>
            <person name="Fisher S."/>
            <person name="Foley C.D."/>
            <person name="Franke A."/>
            <person name="Friedrich D."/>
            <person name="Gadbois L."/>
            <person name="Gearin G."/>
            <person name="Gearin C.R."/>
            <person name="Giannoukos G."/>
            <person name="Goode T."/>
            <person name="Graham J."/>
            <person name="Grandbois E."/>
            <person name="Grewal S."/>
            <person name="Gyaltsen K."/>
            <person name="Hafez N."/>
            <person name="Hagos B."/>
            <person name="Hall J."/>
            <person name="Henson C."/>
            <person name="Hollinger A."/>
            <person name="Honan T."/>
            <person name="Huard M.D."/>
            <person name="Hughes L."/>
            <person name="Hurhula B."/>
            <person name="Husby M.E."/>
            <person name="Kamat A."/>
            <person name="Kanga B."/>
            <person name="Kashin S."/>
            <person name="Khazanovich D."/>
            <person name="Kisner P."/>
            <person name="Lance K."/>
            <person name="Lara M."/>
            <person name="Lee W."/>
            <person name="Lennon N."/>
            <person name="Letendre F."/>
            <person name="LeVine R."/>
            <person name="Lipovsky A."/>
            <person name="Liu X."/>
            <person name="Liu J."/>
            <person name="Liu S."/>
            <person name="Lokyitsang T."/>
            <person name="Lokyitsang Y."/>
            <person name="Lubonja R."/>
            <person name="Lui A."/>
            <person name="MacDonald P."/>
            <person name="Magnisalis V."/>
            <person name="Maru K."/>
            <person name="Matthews C."/>
            <person name="McCusker W."/>
            <person name="McDonough S."/>
            <person name="Mehta T."/>
            <person name="Meldrim J."/>
            <person name="Meneus L."/>
            <person name="Mihai O."/>
            <person name="Mihalev A."/>
            <person name="Mihova T."/>
            <person name="Mittelman R."/>
            <person name="Mlenga V."/>
            <person name="Montmayeur A."/>
            <person name="Mulrain L."/>
            <person name="Navidi A."/>
            <person name="Naylor J."/>
            <person name="Negash T."/>
            <person name="Nguyen T."/>
            <person name="Nguyen N."/>
            <person name="Nicol R."/>
            <person name="Norbu C."/>
            <person name="Norbu N."/>
            <person name="Novod N."/>
            <person name="O'Neill B."/>
            <person name="Osman S."/>
            <person name="Markiewicz E."/>
            <person name="Oyono O.L."/>
            <person name="Patti C."/>
            <person name="Phunkhang P."/>
            <person name="Pierre F."/>
            <person name="Priest M."/>
            <person name="Raghuraman S."/>
            <person name="Rege F."/>
            <person name="Reyes R."/>
            <person name="Rise C."/>
            <person name="Rogov P."/>
            <person name="Ross K."/>
            <person name="Ryan E."/>
            <person name="Settipalli S."/>
            <person name="Shea T."/>
            <person name="Sherpa N."/>
            <person name="Shi L."/>
            <person name="Shih D."/>
            <person name="Sparrow T."/>
            <person name="Spaulding J."/>
            <person name="Stalker J."/>
            <person name="Stange-Thomann N."/>
            <person name="Stavropoulos S."/>
            <person name="Stone C."/>
            <person name="Strader C."/>
            <person name="Tesfaye S."/>
            <person name="Thomson T."/>
            <person name="Thoulutsang Y."/>
            <person name="Thoulutsang D."/>
            <person name="Topham K."/>
            <person name="Topping I."/>
            <person name="Tsamla T."/>
            <person name="Vassiliev H."/>
            <person name="Vo A."/>
            <person name="Wangchuk T."/>
            <person name="Wangdi T."/>
            <person name="Weiand M."/>
            <person name="Wilkinson J."/>
            <person name="Wilson A."/>
            <person name="Yadav S."/>
            <person name="Young G."/>
            <person name="Yu Q."/>
            <person name="Zembek L."/>
            <person name="Zhong D."/>
            <person name="Zimmer A."/>
            <person name="Zwirko Z."/>
            <person name="Jaffe D.B."/>
            <person name="Alvarez P."/>
            <person name="Brockman W."/>
            <person name="Butler J."/>
            <person name="Chin C."/>
            <person name="Gnerre S."/>
            <person name="Grabherr M."/>
            <person name="Kleber M."/>
            <person name="Mauceli E."/>
            <person name="MacCallum I."/>
        </authorList>
    </citation>
    <scope>NUCLEOTIDE SEQUENCE [LARGE SCALE GENOMIC DNA]</scope>
    <source>
        <strain evidence="3">MSH-3 / Tucson 14011-0111.49</strain>
    </source>
</reference>
<name>B4H4E1_DROPE</name>
<feature type="domain" description="DUF4774" evidence="1">
    <location>
        <begin position="392"/>
        <end position="437"/>
    </location>
</feature>
<dbReference type="OMA" id="THEDPYE"/>
<dbReference type="PhylomeDB" id="B4H4E1"/>
<gene>
    <name evidence="2" type="primary">Dper\GL20696</name>
    <name evidence="2" type="ORF">Dper_GL20696</name>
</gene>
<sequence length="561" mass="59308">MMLPMITIHRSGDARRIYEEHPYYGGLRGQLLQLRPQRDGSLGSYILQRQQPQPQLRAVPREADDTITISAASITATADGSGSSSSSSSISASASDFNRIQLAAARLVAIQEMAKRKGSFSAEDNQIYASSLLELGQAAQSLALLQQTGQIKDFSVLLQPELFAIPQKQPSNFGLEAGNNPADQKIDEQKLDEVTEQQFSPDDFLPPNSEDPYEDVNDSVSVMAPKKDAAVAEAKPVGLSIAGEGGVASSKPNAVALSGRNGLAVASPKATAIAGVSPEEAAAFSISLPTRNQLVIKTPNSAAEKASDDYDYNDGPLTVARFPLTRETPLVPVRISGADSLVDKWRTAIAEDYAARQTQAQAQVLAAMGHGASEPIVRTVPQASSALRIQEGLSIAGEGGVASSKPNAVALSGRNGLAVASPKATAIAGVSPEEAAAFSISLPTRNQLVIKTPNSAAEKASDDYDYNDGPLTVARFPLTRETPLVPVRISGADSVLYKWCTAIAEYYAARQDLGPGLRSWQPMGPWRVPNPIGSHGPLSVVCITNRGGHSVVIVFRMGFVV</sequence>
<dbReference type="Pfam" id="PF15999">
    <property type="entry name" value="DUF4774"/>
    <property type="match status" value="2"/>
</dbReference>
<dbReference type="AlphaFoldDB" id="B4H4E1"/>
<keyword evidence="3" id="KW-1185">Reference proteome</keyword>
<dbReference type="Proteomes" id="UP000008744">
    <property type="component" value="Unassembled WGS sequence"/>
</dbReference>
<dbReference type="eggNOG" id="ENOG502TAB4">
    <property type="taxonomic scope" value="Eukaryota"/>
</dbReference>